<gene>
    <name evidence="2" type="ORF">PILCRDRAFT_13493</name>
</gene>
<evidence type="ECO:0000313" key="3">
    <source>
        <dbReference type="Proteomes" id="UP000054166"/>
    </source>
</evidence>
<dbReference type="EMBL" id="KN833045">
    <property type="protein sequence ID" value="KIM75576.1"/>
    <property type="molecule type" value="Genomic_DNA"/>
</dbReference>
<feature type="region of interest" description="Disordered" evidence="1">
    <location>
        <begin position="23"/>
        <end position="51"/>
    </location>
</feature>
<reference evidence="3" key="2">
    <citation type="submission" date="2015-01" db="EMBL/GenBank/DDBJ databases">
        <title>Evolutionary Origins and Diversification of the Mycorrhizal Mutualists.</title>
        <authorList>
            <consortium name="DOE Joint Genome Institute"/>
            <consortium name="Mycorrhizal Genomics Consortium"/>
            <person name="Kohler A."/>
            <person name="Kuo A."/>
            <person name="Nagy L.G."/>
            <person name="Floudas D."/>
            <person name="Copeland A."/>
            <person name="Barry K.W."/>
            <person name="Cichocki N."/>
            <person name="Veneault-Fourrey C."/>
            <person name="LaButti K."/>
            <person name="Lindquist E.A."/>
            <person name="Lipzen A."/>
            <person name="Lundell T."/>
            <person name="Morin E."/>
            <person name="Murat C."/>
            <person name="Riley R."/>
            <person name="Ohm R."/>
            <person name="Sun H."/>
            <person name="Tunlid A."/>
            <person name="Henrissat B."/>
            <person name="Grigoriev I.V."/>
            <person name="Hibbett D.S."/>
            <person name="Martin F."/>
        </authorList>
    </citation>
    <scope>NUCLEOTIDE SEQUENCE [LARGE SCALE GENOMIC DNA]</scope>
    <source>
        <strain evidence="3">F 1598</strain>
    </source>
</reference>
<keyword evidence="3" id="KW-1185">Reference proteome</keyword>
<dbReference type="HOGENOM" id="CLU_1251089_0_0_1"/>
<protein>
    <submittedName>
        <fullName evidence="2">Uncharacterized protein</fullName>
    </submittedName>
</protein>
<evidence type="ECO:0000313" key="2">
    <source>
        <dbReference type="EMBL" id="KIM75576.1"/>
    </source>
</evidence>
<sequence>MYRSPVLEFRAFRFEMEAAGANWSPPAPRCHPQRTPGDVSAQSSDRSTAPPHRLLVPRRFSAFVGTHPPPAHCITPPLRPLHSPFCPSLIEMTEIPRDFAVGTPNRFDGKIVVCFLAASSYAFRLGARKLESSFDRVGASGVLHVWSERHPSRPYLPIHAGVRIGAVEGGTGIEFGDRAEERDVGGRFPFCTRTNGNNEVRIPNALQFQSKLSPLASYVLR</sequence>
<accession>A0A0C3F6K2</accession>
<dbReference type="AlphaFoldDB" id="A0A0C3F6K2"/>
<organism evidence="2 3">
    <name type="scientific">Piloderma croceum (strain F 1598)</name>
    <dbReference type="NCBI Taxonomy" id="765440"/>
    <lineage>
        <taxon>Eukaryota</taxon>
        <taxon>Fungi</taxon>
        <taxon>Dikarya</taxon>
        <taxon>Basidiomycota</taxon>
        <taxon>Agaricomycotina</taxon>
        <taxon>Agaricomycetes</taxon>
        <taxon>Agaricomycetidae</taxon>
        <taxon>Atheliales</taxon>
        <taxon>Atheliaceae</taxon>
        <taxon>Piloderma</taxon>
    </lineage>
</organism>
<name>A0A0C3F6K2_PILCF</name>
<dbReference type="Proteomes" id="UP000054166">
    <property type="component" value="Unassembled WGS sequence"/>
</dbReference>
<dbReference type="InParanoid" id="A0A0C3F6K2"/>
<evidence type="ECO:0000256" key="1">
    <source>
        <dbReference type="SAM" id="MobiDB-lite"/>
    </source>
</evidence>
<reference evidence="2 3" key="1">
    <citation type="submission" date="2014-04" db="EMBL/GenBank/DDBJ databases">
        <authorList>
            <consortium name="DOE Joint Genome Institute"/>
            <person name="Kuo A."/>
            <person name="Tarkka M."/>
            <person name="Buscot F."/>
            <person name="Kohler A."/>
            <person name="Nagy L.G."/>
            <person name="Floudas D."/>
            <person name="Copeland A."/>
            <person name="Barry K.W."/>
            <person name="Cichocki N."/>
            <person name="Veneault-Fourrey C."/>
            <person name="LaButti K."/>
            <person name="Lindquist E.A."/>
            <person name="Lipzen A."/>
            <person name="Lundell T."/>
            <person name="Morin E."/>
            <person name="Murat C."/>
            <person name="Sun H."/>
            <person name="Tunlid A."/>
            <person name="Henrissat B."/>
            <person name="Grigoriev I.V."/>
            <person name="Hibbett D.S."/>
            <person name="Martin F."/>
            <person name="Nordberg H.P."/>
            <person name="Cantor M.N."/>
            <person name="Hua S.X."/>
        </authorList>
    </citation>
    <scope>NUCLEOTIDE SEQUENCE [LARGE SCALE GENOMIC DNA]</scope>
    <source>
        <strain evidence="2 3">F 1598</strain>
    </source>
</reference>
<proteinExistence type="predicted"/>